<name>A0A392SFF3_9FABA</name>
<feature type="non-terminal residue" evidence="1">
    <location>
        <position position="1"/>
    </location>
</feature>
<dbReference type="AlphaFoldDB" id="A0A392SFF3"/>
<organism evidence="1 2">
    <name type="scientific">Trifolium medium</name>
    <dbReference type="NCBI Taxonomy" id="97028"/>
    <lineage>
        <taxon>Eukaryota</taxon>
        <taxon>Viridiplantae</taxon>
        <taxon>Streptophyta</taxon>
        <taxon>Embryophyta</taxon>
        <taxon>Tracheophyta</taxon>
        <taxon>Spermatophyta</taxon>
        <taxon>Magnoliopsida</taxon>
        <taxon>eudicotyledons</taxon>
        <taxon>Gunneridae</taxon>
        <taxon>Pentapetalae</taxon>
        <taxon>rosids</taxon>
        <taxon>fabids</taxon>
        <taxon>Fabales</taxon>
        <taxon>Fabaceae</taxon>
        <taxon>Papilionoideae</taxon>
        <taxon>50 kb inversion clade</taxon>
        <taxon>NPAAA clade</taxon>
        <taxon>Hologalegina</taxon>
        <taxon>IRL clade</taxon>
        <taxon>Trifolieae</taxon>
        <taxon>Trifolium</taxon>
    </lineage>
</organism>
<proteinExistence type="predicted"/>
<accession>A0A392SFF3</accession>
<keyword evidence="2" id="KW-1185">Reference proteome</keyword>
<dbReference type="Proteomes" id="UP000265520">
    <property type="component" value="Unassembled WGS sequence"/>
</dbReference>
<evidence type="ECO:0000313" key="2">
    <source>
        <dbReference type="Proteomes" id="UP000265520"/>
    </source>
</evidence>
<dbReference type="EMBL" id="LXQA010364685">
    <property type="protein sequence ID" value="MCI46924.1"/>
    <property type="molecule type" value="Genomic_DNA"/>
</dbReference>
<sequence length="56" mass="6333">FFRCCSMIVGKAIHCSSLGTCFFADFPFVDIALAIYDPEVFPLSLCFFFLHCSTRP</sequence>
<protein>
    <submittedName>
        <fullName evidence="1">Uncharacterized protein</fullName>
    </submittedName>
</protein>
<reference evidence="1 2" key="1">
    <citation type="journal article" date="2018" name="Front. Plant Sci.">
        <title>Red Clover (Trifolium pratense) and Zigzag Clover (T. medium) - A Picture of Genomic Similarities and Differences.</title>
        <authorList>
            <person name="Dluhosova J."/>
            <person name="Istvanek J."/>
            <person name="Nedelnik J."/>
            <person name="Repkova J."/>
        </authorList>
    </citation>
    <scope>NUCLEOTIDE SEQUENCE [LARGE SCALE GENOMIC DNA]</scope>
    <source>
        <strain evidence="2">cv. 10/8</strain>
        <tissue evidence="1">Leaf</tissue>
    </source>
</reference>
<evidence type="ECO:0000313" key="1">
    <source>
        <dbReference type="EMBL" id="MCI46924.1"/>
    </source>
</evidence>
<comment type="caution">
    <text evidence="1">The sequence shown here is derived from an EMBL/GenBank/DDBJ whole genome shotgun (WGS) entry which is preliminary data.</text>
</comment>